<keyword evidence="1" id="KW-0472">Membrane</keyword>
<evidence type="ECO:0000313" key="3">
    <source>
        <dbReference type="Proteomes" id="UP000010466"/>
    </source>
</evidence>
<keyword evidence="3" id="KW-1185">Reference proteome</keyword>
<evidence type="ECO:0000313" key="2">
    <source>
        <dbReference type="EMBL" id="CCP24135.1"/>
    </source>
</evidence>
<accession>L0RX85</accession>
<evidence type="ECO:0000256" key="1">
    <source>
        <dbReference type="SAM" id="Phobius"/>
    </source>
</evidence>
<keyword evidence="1" id="KW-1133">Transmembrane helix</keyword>
<dbReference type="Proteomes" id="UP000010466">
    <property type="component" value="Chromosome"/>
</dbReference>
<gene>
    <name evidence="2" type="primary">MCYN0403</name>
    <name evidence="2" type="ordered locus">MCYN_0403</name>
</gene>
<reference evidence="3" key="1">
    <citation type="journal article" date="2013" name="Genome Announc.">
        <title>Complete genome sequence of Mycoplasma cynos strain C142.</title>
        <authorList>
            <person name="Walker C.A."/>
            <person name="Mannering S.A."/>
            <person name="Shields S."/>
            <person name="Blake D.P."/>
            <person name="Brownlie J."/>
        </authorList>
    </citation>
    <scope>NUCLEOTIDE SEQUENCE [LARGE SCALE GENOMIC DNA]</scope>
    <source>
        <strain evidence="3">C142</strain>
    </source>
</reference>
<keyword evidence="1" id="KW-0812">Transmembrane</keyword>
<sequence length="151" mass="17868">MTFRKAQYNSLWRNKKKLTSFRARVSWFSKYFINYLKLIKSRKYFEGLYLIIRFWGTTCSCFVNLLIIVRWGLTTVEKIPKCDNLTESSIKSCSFNTKSIVSSTSLTCFGDRLSVSSVISATWATKSFFVIIFSYELFYYDNYNLFFHIVK</sequence>
<name>L0RX85_MYCC1</name>
<dbReference type="KEGG" id="mcy:MCYN_0403"/>
<feature type="transmembrane region" description="Helical" evidence="1">
    <location>
        <begin position="47"/>
        <end position="73"/>
    </location>
</feature>
<proteinExistence type="predicted"/>
<dbReference type="AlphaFoldDB" id="L0RX85"/>
<dbReference type="HOGENOM" id="CLU_1729338_0_0_14"/>
<organism evidence="2 3">
    <name type="scientific">Mycoplasmopsis cynos (strain C142)</name>
    <name type="common">Mycoplasma cynos</name>
    <dbReference type="NCBI Taxonomy" id="1246955"/>
    <lineage>
        <taxon>Bacteria</taxon>
        <taxon>Bacillati</taxon>
        <taxon>Mycoplasmatota</taxon>
        <taxon>Mycoplasmoidales</taxon>
        <taxon>Metamycoplasmataceae</taxon>
        <taxon>Mycoplasmopsis</taxon>
    </lineage>
</organism>
<protein>
    <submittedName>
        <fullName evidence="2">Uncharacterized protein</fullName>
    </submittedName>
</protein>
<dbReference type="EMBL" id="HF559394">
    <property type="protein sequence ID" value="CCP24135.1"/>
    <property type="molecule type" value="Genomic_DNA"/>
</dbReference>